<gene>
    <name evidence="2" type="ORF">TIFTF001_013709</name>
</gene>
<sequence length="139" mass="14969">MKGISKWVETAMRPVPERSHILNTWPTKAGPPPLRLELSPAILTDDGNGDVDADAELDSGGDETPPPTADLEGPGSGRDDSKASGLGESGMGRGKQSREGDKEEEEEEDGVVLAAAVGLKTERRLEVVEWRMWEMGLFL</sequence>
<protein>
    <submittedName>
        <fullName evidence="2">Uncharacterized protein</fullName>
    </submittedName>
</protein>
<feature type="compositionally biased region" description="Acidic residues" evidence="1">
    <location>
        <begin position="47"/>
        <end position="61"/>
    </location>
</feature>
<name>A0AA88A3Y9_FICCA</name>
<keyword evidence="3" id="KW-1185">Reference proteome</keyword>
<dbReference type="Proteomes" id="UP001187192">
    <property type="component" value="Unassembled WGS sequence"/>
</dbReference>
<dbReference type="AlphaFoldDB" id="A0AA88A3Y9"/>
<dbReference type="Gramene" id="FCD_00004378-RA">
    <property type="protein sequence ID" value="FCD_00004378-RA:cds"/>
    <property type="gene ID" value="FCD_00004378"/>
</dbReference>
<evidence type="ECO:0000313" key="2">
    <source>
        <dbReference type="EMBL" id="GMN44520.1"/>
    </source>
</evidence>
<comment type="caution">
    <text evidence="2">The sequence shown here is derived from an EMBL/GenBank/DDBJ whole genome shotgun (WGS) entry which is preliminary data.</text>
</comment>
<organism evidence="2 3">
    <name type="scientific">Ficus carica</name>
    <name type="common">Common fig</name>
    <dbReference type="NCBI Taxonomy" id="3494"/>
    <lineage>
        <taxon>Eukaryota</taxon>
        <taxon>Viridiplantae</taxon>
        <taxon>Streptophyta</taxon>
        <taxon>Embryophyta</taxon>
        <taxon>Tracheophyta</taxon>
        <taxon>Spermatophyta</taxon>
        <taxon>Magnoliopsida</taxon>
        <taxon>eudicotyledons</taxon>
        <taxon>Gunneridae</taxon>
        <taxon>Pentapetalae</taxon>
        <taxon>rosids</taxon>
        <taxon>fabids</taxon>
        <taxon>Rosales</taxon>
        <taxon>Moraceae</taxon>
        <taxon>Ficeae</taxon>
        <taxon>Ficus</taxon>
    </lineage>
</organism>
<reference evidence="2" key="1">
    <citation type="submission" date="2023-07" db="EMBL/GenBank/DDBJ databases">
        <title>draft genome sequence of fig (Ficus carica).</title>
        <authorList>
            <person name="Takahashi T."/>
            <person name="Nishimura K."/>
        </authorList>
    </citation>
    <scope>NUCLEOTIDE SEQUENCE</scope>
</reference>
<accession>A0AA88A3Y9</accession>
<evidence type="ECO:0000313" key="3">
    <source>
        <dbReference type="Proteomes" id="UP001187192"/>
    </source>
</evidence>
<evidence type="ECO:0000256" key="1">
    <source>
        <dbReference type="SAM" id="MobiDB-lite"/>
    </source>
</evidence>
<dbReference type="EMBL" id="BTGU01000018">
    <property type="protein sequence ID" value="GMN44520.1"/>
    <property type="molecule type" value="Genomic_DNA"/>
</dbReference>
<proteinExistence type="predicted"/>
<feature type="region of interest" description="Disordered" evidence="1">
    <location>
        <begin position="20"/>
        <end position="110"/>
    </location>
</feature>